<organism evidence="3 4">
    <name type="scientific">Camellia sinensis</name>
    <name type="common">Tea plant</name>
    <name type="synonym">Thea sinensis</name>
    <dbReference type="NCBI Taxonomy" id="4442"/>
    <lineage>
        <taxon>Eukaryota</taxon>
        <taxon>Viridiplantae</taxon>
        <taxon>Streptophyta</taxon>
        <taxon>Embryophyta</taxon>
        <taxon>Tracheophyta</taxon>
        <taxon>Spermatophyta</taxon>
        <taxon>Magnoliopsida</taxon>
        <taxon>eudicotyledons</taxon>
        <taxon>Gunneridae</taxon>
        <taxon>Pentapetalae</taxon>
        <taxon>asterids</taxon>
        <taxon>Ericales</taxon>
        <taxon>Theaceae</taxon>
        <taxon>Camellia</taxon>
    </lineage>
</organism>
<dbReference type="InterPro" id="IPR045051">
    <property type="entry name" value="SBT"/>
</dbReference>
<dbReference type="CDD" id="cd02120">
    <property type="entry name" value="PA_subtilisin_like"/>
    <property type="match status" value="1"/>
</dbReference>
<dbReference type="PANTHER" id="PTHR10795">
    <property type="entry name" value="PROPROTEIN CONVERTASE SUBTILISIN/KEXIN"/>
    <property type="match status" value="1"/>
</dbReference>
<comment type="caution">
    <text evidence="3">The sequence shown here is derived from an EMBL/GenBank/DDBJ whole genome shotgun (WGS) entry which is preliminary data.</text>
</comment>
<dbReference type="GO" id="GO:0006508">
    <property type="term" value="P:proteolysis"/>
    <property type="evidence" value="ECO:0007669"/>
    <property type="project" value="InterPro"/>
</dbReference>
<accession>A0A7J7GM42</accession>
<protein>
    <submittedName>
        <fullName evidence="3">Uncharacterized protein</fullName>
    </submittedName>
</protein>
<reference evidence="3 4" key="2">
    <citation type="submission" date="2020-07" db="EMBL/GenBank/DDBJ databases">
        <title>Genome assembly of wild tea tree DASZ reveals pedigree and selection history of tea varieties.</title>
        <authorList>
            <person name="Zhang W."/>
        </authorList>
    </citation>
    <scope>NUCLEOTIDE SEQUENCE [LARGE SCALE GENOMIC DNA]</scope>
    <source>
        <strain evidence="4">cv. G240</strain>
        <tissue evidence="3">Leaf</tissue>
    </source>
</reference>
<comment type="similarity">
    <text evidence="1">Belongs to the peptidase S8 family.</text>
</comment>
<evidence type="ECO:0000313" key="4">
    <source>
        <dbReference type="Proteomes" id="UP000593564"/>
    </source>
</evidence>
<dbReference type="Proteomes" id="UP000593564">
    <property type="component" value="Unassembled WGS sequence"/>
</dbReference>
<reference evidence="4" key="1">
    <citation type="journal article" date="2020" name="Nat. Commun.">
        <title>Genome assembly of wild tea tree DASZ reveals pedigree and selection history of tea varieties.</title>
        <authorList>
            <person name="Zhang W."/>
            <person name="Zhang Y."/>
            <person name="Qiu H."/>
            <person name="Guo Y."/>
            <person name="Wan H."/>
            <person name="Zhang X."/>
            <person name="Scossa F."/>
            <person name="Alseekh S."/>
            <person name="Zhang Q."/>
            <person name="Wang P."/>
            <person name="Xu L."/>
            <person name="Schmidt M.H."/>
            <person name="Jia X."/>
            <person name="Li D."/>
            <person name="Zhu A."/>
            <person name="Guo F."/>
            <person name="Chen W."/>
            <person name="Ni D."/>
            <person name="Usadel B."/>
            <person name="Fernie A.R."/>
            <person name="Wen W."/>
        </authorList>
    </citation>
    <scope>NUCLEOTIDE SEQUENCE [LARGE SCALE GENOMIC DNA]</scope>
    <source>
        <strain evidence="4">cv. G240</strain>
    </source>
</reference>
<evidence type="ECO:0000256" key="2">
    <source>
        <dbReference type="ARBA" id="ARBA00022729"/>
    </source>
</evidence>
<dbReference type="Gene3D" id="3.40.50.200">
    <property type="entry name" value="Peptidase S8/S53 domain"/>
    <property type="match status" value="1"/>
</dbReference>
<name>A0A7J7GM42_CAMSI</name>
<evidence type="ECO:0000313" key="3">
    <source>
        <dbReference type="EMBL" id="KAF5940494.1"/>
    </source>
</evidence>
<evidence type="ECO:0000256" key="1">
    <source>
        <dbReference type="ARBA" id="ARBA00011073"/>
    </source>
</evidence>
<dbReference type="Gene3D" id="3.50.30.30">
    <property type="match status" value="1"/>
</dbReference>
<feature type="non-terminal residue" evidence="3">
    <location>
        <position position="1"/>
    </location>
</feature>
<gene>
    <name evidence="3" type="ORF">HYC85_021661</name>
</gene>
<dbReference type="EMBL" id="JACBKZ010000010">
    <property type="protein sequence ID" value="KAF5940494.1"/>
    <property type="molecule type" value="Genomic_DNA"/>
</dbReference>
<dbReference type="GO" id="GO:0004252">
    <property type="term" value="F:serine-type endopeptidase activity"/>
    <property type="evidence" value="ECO:0007669"/>
    <property type="project" value="InterPro"/>
</dbReference>
<keyword evidence="4" id="KW-1185">Reference proteome</keyword>
<sequence>VLNFFKQCLDGTLSPELVKGKIVLCLSGYSYNIEKGLEVKKFQGIVFILQNHVNGIGISIDAHVLQGTTVFFNDSTTILNYIQTSKNPMATLVPQETILNSKPAPFMASFSSMGPNGLEPHILKHGVRHPFPQSYLMIIELSNITLTLKLYILLSCGCYSYTYQNHTP</sequence>
<proteinExistence type="inferred from homology"/>
<dbReference type="InterPro" id="IPR036852">
    <property type="entry name" value="Peptidase_S8/S53_dom_sf"/>
</dbReference>
<keyword evidence="2" id="KW-0732">Signal</keyword>
<dbReference type="AlphaFoldDB" id="A0A7J7GM42"/>